<dbReference type="InterPro" id="IPR004841">
    <property type="entry name" value="AA-permease/SLC12A_dom"/>
</dbReference>
<keyword evidence="6 8" id="KW-0472">Membrane</keyword>
<reference evidence="10 11" key="1">
    <citation type="journal article" date="2014" name="Proc. Natl. Acad. Sci. U.S.A.">
        <title>Trajectory and genomic determinants of fungal-pathogen speciation and host adaptation.</title>
        <authorList>
            <person name="Hu X."/>
            <person name="Xiao G."/>
            <person name="Zheng P."/>
            <person name="Shang Y."/>
            <person name="Su Y."/>
            <person name="Zhang X."/>
            <person name="Liu X."/>
            <person name="Zhan S."/>
            <person name="St Leger R.J."/>
            <person name="Wang C."/>
        </authorList>
    </citation>
    <scope>NUCLEOTIDE SEQUENCE [LARGE SCALE GENOMIC DNA]</scope>
    <source>
        <strain evidence="10 11">ARSEF 977</strain>
    </source>
</reference>
<feature type="compositionally biased region" description="Pro residues" evidence="7">
    <location>
        <begin position="1"/>
        <end position="22"/>
    </location>
</feature>
<comment type="subcellular location">
    <subcellularLocation>
        <location evidence="1">Membrane</location>
        <topology evidence="1">Multi-pass membrane protein</topology>
    </subcellularLocation>
</comment>
<feature type="domain" description="Amino acid permease/ SLC12A" evidence="9">
    <location>
        <begin position="113"/>
        <end position="569"/>
    </location>
</feature>
<comment type="caution">
    <text evidence="10">The sequence shown here is derived from an EMBL/GenBank/DDBJ whole genome shotgun (WGS) entry which is preliminary data.</text>
</comment>
<evidence type="ECO:0000313" key="11">
    <source>
        <dbReference type="Proteomes" id="UP000031192"/>
    </source>
</evidence>
<keyword evidence="11" id="KW-1185">Reference proteome</keyword>
<keyword evidence="2" id="KW-0813">Transport</keyword>
<proteinExistence type="predicted"/>
<accession>A0A0B4H0P6</accession>
<dbReference type="PANTHER" id="PTHR43341">
    <property type="entry name" value="AMINO ACID PERMEASE"/>
    <property type="match status" value="1"/>
</dbReference>
<feature type="region of interest" description="Disordered" evidence="7">
    <location>
        <begin position="1"/>
        <end position="49"/>
    </location>
</feature>
<feature type="transmembrane region" description="Helical" evidence="8">
    <location>
        <begin position="466"/>
        <end position="486"/>
    </location>
</feature>
<dbReference type="GO" id="GO:0016020">
    <property type="term" value="C:membrane"/>
    <property type="evidence" value="ECO:0007669"/>
    <property type="project" value="UniProtKB-SubCell"/>
</dbReference>
<feature type="transmembrane region" description="Helical" evidence="8">
    <location>
        <begin position="550"/>
        <end position="569"/>
    </location>
</feature>
<dbReference type="PANTHER" id="PTHR43341:SF1">
    <property type="entry name" value="GENERAL AMINO-ACID PERMEASE GAP1"/>
    <property type="match status" value="1"/>
</dbReference>
<evidence type="ECO:0000313" key="10">
    <source>
        <dbReference type="EMBL" id="KID83361.1"/>
    </source>
</evidence>
<evidence type="ECO:0000256" key="2">
    <source>
        <dbReference type="ARBA" id="ARBA00022448"/>
    </source>
</evidence>
<feature type="transmembrane region" description="Helical" evidence="8">
    <location>
        <begin position="164"/>
        <end position="182"/>
    </location>
</feature>
<evidence type="ECO:0000259" key="9">
    <source>
        <dbReference type="Pfam" id="PF00324"/>
    </source>
</evidence>
<name>A0A0B4H0P6_METGA</name>
<feature type="transmembrane region" description="Helical" evidence="8">
    <location>
        <begin position="336"/>
        <end position="355"/>
    </location>
</feature>
<keyword evidence="4" id="KW-0029">Amino-acid transport</keyword>
<dbReference type="EMBL" id="AZNH01000061">
    <property type="protein sequence ID" value="KID83361.1"/>
    <property type="molecule type" value="Genomic_DNA"/>
</dbReference>
<evidence type="ECO:0000256" key="7">
    <source>
        <dbReference type="SAM" id="MobiDB-lite"/>
    </source>
</evidence>
<protein>
    <submittedName>
        <fullName evidence="10">Amino acid/polyamine transporter I</fullName>
    </submittedName>
</protein>
<feature type="transmembrane region" description="Helical" evidence="8">
    <location>
        <begin position="391"/>
        <end position="416"/>
    </location>
</feature>
<feature type="transmembrane region" description="Helical" evidence="8">
    <location>
        <begin position="194"/>
        <end position="216"/>
    </location>
</feature>
<organism evidence="10 11">
    <name type="scientific">Metarhizium guizhouense (strain ARSEF 977)</name>
    <dbReference type="NCBI Taxonomy" id="1276136"/>
    <lineage>
        <taxon>Eukaryota</taxon>
        <taxon>Fungi</taxon>
        <taxon>Dikarya</taxon>
        <taxon>Ascomycota</taxon>
        <taxon>Pezizomycotina</taxon>
        <taxon>Sordariomycetes</taxon>
        <taxon>Hypocreomycetidae</taxon>
        <taxon>Hypocreales</taxon>
        <taxon>Clavicipitaceae</taxon>
        <taxon>Metarhizium</taxon>
    </lineage>
</organism>
<dbReference type="PROSITE" id="PS00218">
    <property type="entry name" value="AMINO_ACID_PERMEASE_1"/>
    <property type="match status" value="1"/>
</dbReference>
<dbReference type="AlphaFoldDB" id="A0A0B4H0P6"/>
<feature type="transmembrane region" description="Helical" evidence="8">
    <location>
        <begin position="249"/>
        <end position="269"/>
    </location>
</feature>
<dbReference type="Gene3D" id="1.20.1740.10">
    <property type="entry name" value="Amino acid/polyamine transporter I"/>
    <property type="match status" value="1"/>
</dbReference>
<dbReference type="Pfam" id="PF00324">
    <property type="entry name" value="AA_permease"/>
    <property type="match status" value="1"/>
</dbReference>
<sequence>MPRFPPGPPRKSPSQSPSPSPTPSTDLESPPDVDEAIGDGLVIGEQRRYSRKPRRVKRFLDDFKRNESDRFFPQHHLSPANSRTRHAQRDYGGHFAELELAQSGLARRLKGRHLQMIAISGSIGTGLFVTSGAALATSGPASLLLAFAAAGISMYCTCQALGELAVVFPIAGSFSSWATRFLDASWGFALGWNYALQWLVSLPVEVVAATEIIAYWNTSLPRAIFVTVFVALIIAINMLGVKGYGEAEFIFAIIKITAAIGFILFGVILNCAGTPERGYIGFEYWRSPGAFKHGVKGFCSVLLNAVFAFSGTELIGLAAAETANPRKSLPMAIKQVFWRICLFYLSIILLIGLVVRHDDPRLVDGANESDANASPLVIAFQEAGVQVLPSIINAVILVSVLSVANSAVFGSSRTLAALGALRQAPKLLAYVDRRGRPLMAIGVAAVVGLLAYLADLEERDKVLEWLVGIGALSSVFTWGTICLCHIRFRSAWLSQRRGLYELPYRSSVGVAGSYFGLFVNVAIILVQIWVAISPIGYETLATVELARNAVLKLLSGVLMLIFFVVHKIIHGTRYVRPGEVDLDTGRRDYNVLLLESLEREQRAMWPRWKKIYKFLC</sequence>
<feature type="transmembrane region" description="Helical" evidence="8">
    <location>
        <begin position="507"/>
        <end position="530"/>
    </location>
</feature>
<gene>
    <name evidence="10" type="ORF">MGU_09359</name>
</gene>
<dbReference type="OrthoDB" id="3900342at2759"/>
<evidence type="ECO:0000256" key="4">
    <source>
        <dbReference type="ARBA" id="ARBA00022970"/>
    </source>
</evidence>
<dbReference type="FunFam" id="1.20.1740.10:FF:000017">
    <property type="entry name" value="Amino acid permease"/>
    <property type="match status" value="1"/>
</dbReference>
<keyword evidence="5 8" id="KW-1133">Transmembrane helix</keyword>
<evidence type="ECO:0000256" key="1">
    <source>
        <dbReference type="ARBA" id="ARBA00004141"/>
    </source>
</evidence>
<dbReference type="GO" id="GO:0015171">
    <property type="term" value="F:amino acid transmembrane transporter activity"/>
    <property type="evidence" value="ECO:0007669"/>
    <property type="project" value="TreeGrafter"/>
</dbReference>
<feature type="transmembrane region" description="Helical" evidence="8">
    <location>
        <begin position="223"/>
        <end position="243"/>
    </location>
</feature>
<evidence type="ECO:0000256" key="6">
    <source>
        <dbReference type="ARBA" id="ARBA00023136"/>
    </source>
</evidence>
<dbReference type="HOGENOM" id="CLU_007946_12_0_1"/>
<dbReference type="Proteomes" id="UP000031192">
    <property type="component" value="Unassembled WGS sequence"/>
</dbReference>
<keyword evidence="3 8" id="KW-0812">Transmembrane</keyword>
<dbReference type="InterPro" id="IPR004840">
    <property type="entry name" value="Amino_acid_permease_CS"/>
</dbReference>
<dbReference type="InterPro" id="IPR050524">
    <property type="entry name" value="APC_YAT"/>
</dbReference>
<evidence type="ECO:0000256" key="5">
    <source>
        <dbReference type="ARBA" id="ARBA00022989"/>
    </source>
</evidence>
<evidence type="ECO:0000256" key="3">
    <source>
        <dbReference type="ARBA" id="ARBA00022692"/>
    </source>
</evidence>
<feature type="transmembrane region" description="Helical" evidence="8">
    <location>
        <begin position="437"/>
        <end position="454"/>
    </location>
</feature>
<evidence type="ECO:0000256" key="8">
    <source>
        <dbReference type="SAM" id="Phobius"/>
    </source>
</evidence>